<dbReference type="EMBL" id="JAEQBW010000001">
    <property type="protein sequence ID" value="MBK6263843.1"/>
    <property type="molecule type" value="Genomic_DNA"/>
</dbReference>
<dbReference type="GO" id="GO:0003677">
    <property type="term" value="F:DNA binding"/>
    <property type="evidence" value="ECO:0007669"/>
    <property type="project" value="InterPro"/>
</dbReference>
<reference evidence="1" key="1">
    <citation type="submission" date="2021-01" db="EMBL/GenBank/DDBJ databases">
        <title>Marivirga aurantiaca sp. nov., isolated from intertidal surface sediments.</title>
        <authorList>
            <person name="Zhang M."/>
        </authorList>
    </citation>
    <scope>NUCLEOTIDE SEQUENCE</scope>
    <source>
        <strain evidence="1">S37H4</strain>
    </source>
</reference>
<dbReference type="GO" id="GO:0004803">
    <property type="term" value="F:transposase activity"/>
    <property type="evidence" value="ECO:0007669"/>
    <property type="project" value="InterPro"/>
</dbReference>
<gene>
    <name evidence="1" type="ORF">JKA74_02245</name>
</gene>
<protein>
    <submittedName>
        <fullName evidence="1">Transposase</fullName>
    </submittedName>
</protein>
<organism evidence="1 2">
    <name type="scientific">Marivirga aurantiaca</name>
    <dbReference type="NCBI Taxonomy" id="2802615"/>
    <lineage>
        <taxon>Bacteria</taxon>
        <taxon>Pseudomonadati</taxon>
        <taxon>Bacteroidota</taxon>
        <taxon>Cytophagia</taxon>
        <taxon>Cytophagales</taxon>
        <taxon>Marivirgaceae</taxon>
        <taxon>Marivirga</taxon>
    </lineage>
</organism>
<keyword evidence="2" id="KW-1185">Reference proteome</keyword>
<dbReference type="SUPFAM" id="SSF143422">
    <property type="entry name" value="Transposase IS200-like"/>
    <property type="match status" value="1"/>
</dbReference>
<dbReference type="Proteomes" id="UP000611723">
    <property type="component" value="Unassembled WGS sequence"/>
</dbReference>
<name>A0A934WVK2_9BACT</name>
<dbReference type="GO" id="GO:0006313">
    <property type="term" value="P:DNA transposition"/>
    <property type="evidence" value="ECO:0007669"/>
    <property type="project" value="InterPro"/>
</dbReference>
<dbReference type="InterPro" id="IPR036515">
    <property type="entry name" value="Transposase_17_sf"/>
</dbReference>
<evidence type="ECO:0000313" key="1">
    <source>
        <dbReference type="EMBL" id="MBK6263843.1"/>
    </source>
</evidence>
<proteinExistence type="predicted"/>
<dbReference type="Gene3D" id="3.30.70.1290">
    <property type="entry name" value="Transposase IS200-like"/>
    <property type="match status" value="1"/>
</dbReference>
<accession>A0A934WVK2</accession>
<evidence type="ECO:0000313" key="2">
    <source>
        <dbReference type="Proteomes" id="UP000611723"/>
    </source>
</evidence>
<dbReference type="RefSeq" id="WP_201429529.1">
    <property type="nucleotide sequence ID" value="NZ_JAEQBW010000001.1"/>
</dbReference>
<dbReference type="AlphaFoldDB" id="A0A934WVK2"/>
<comment type="caution">
    <text evidence="1">The sequence shown here is derived from an EMBL/GenBank/DDBJ whole genome shotgun (WGS) entry which is preliminary data.</text>
</comment>
<sequence>MKRFTSGLLLLNKWQRLLADDSYKDIIVESLKFLSDKGLVDVFSFVIMPNHIHFIWRINKMNGKETPQGSFMKFTAHQFRKRIMNSGNWKLSNFISNAANKEHEFWQRDPLAIHLYSPEVILQKMEYIHNNPLTERWNLAQEPAAYKYSSARFYETGVRNFTLKIFVKNFNRGQ</sequence>